<dbReference type="PROSITE" id="PS50234">
    <property type="entry name" value="VWFA"/>
    <property type="match status" value="1"/>
</dbReference>
<dbReference type="PANTHER" id="PTHR37464">
    <property type="entry name" value="BLL2463 PROTEIN"/>
    <property type="match status" value="1"/>
</dbReference>
<dbReference type="PANTHER" id="PTHR37464:SF1">
    <property type="entry name" value="BLL2463 PROTEIN"/>
    <property type="match status" value="1"/>
</dbReference>
<feature type="transmembrane region" description="Helical" evidence="1">
    <location>
        <begin position="565"/>
        <end position="585"/>
    </location>
</feature>
<comment type="caution">
    <text evidence="3">The sequence shown here is derived from an EMBL/GenBank/DDBJ whole genome shotgun (WGS) entry which is preliminary data.</text>
</comment>
<feature type="transmembrane region" description="Helical" evidence="1">
    <location>
        <begin position="6"/>
        <end position="24"/>
    </location>
</feature>
<dbReference type="RefSeq" id="WP_169188368.1">
    <property type="nucleotide sequence ID" value="NZ_JABBPK010000001.1"/>
</dbReference>
<evidence type="ECO:0000313" key="4">
    <source>
        <dbReference type="Proteomes" id="UP000588491"/>
    </source>
</evidence>
<evidence type="ECO:0000313" key="3">
    <source>
        <dbReference type="EMBL" id="NMO77315.1"/>
    </source>
</evidence>
<evidence type="ECO:0000259" key="2">
    <source>
        <dbReference type="PROSITE" id="PS50234"/>
    </source>
</evidence>
<proteinExistence type="predicted"/>
<gene>
    <name evidence="3" type="ORF">HHU08_09925</name>
</gene>
<dbReference type="EMBL" id="JABBPK010000001">
    <property type="protein sequence ID" value="NMO77315.1"/>
    <property type="molecule type" value="Genomic_DNA"/>
</dbReference>
<dbReference type="Gene3D" id="3.40.50.410">
    <property type="entry name" value="von Willebrand factor, type A domain"/>
    <property type="match status" value="1"/>
</dbReference>
<dbReference type="InterPro" id="IPR002035">
    <property type="entry name" value="VWF_A"/>
</dbReference>
<dbReference type="AlphaFoldDB" id="A0A7Y0PM19"/>
<feature type="transmembrane region" description="Helical" evidence="1">
    <location>
        <begin position="59"/>
        <end position="80"/>
    </location>
</feature>
<evidence type="ECO:0000256" key="1">
    <source>
        <dbReference type="SAM" id="Phobius"/>
    </source>
</evidence>
<keyword evidence="4" id="KW-1185">Reference proteome</keyword>
<dbReference type="InterPro" id="IPR036465">
    <property type="entry name" value="vWFA_dom_sf"/>
</dbReference>
<dbReference type="Pfam" id="PF07584">
    <property type="entry name" value="BatA"/>
    <property type="match status" value="1"/>
</dbReference>
<protein>
    <submittedName>
        <fullName evidence="3">VWA domain-containing protein</fullName>
    </submittedName>
</protein>
<accession>A0A7Y0PM19</accession>
<organism evidence="3 4">
    <name type="scientific">Niallia alba</name>
    <dbReference type="NCBI Taxonomy" id="2729105"/>
    <lineage>
        <taxon>Bacteria</taxon>
        <taxon>Bacillati</taxon>
        <taxon>Bacillota</taxon>
        <taxon>Bacilli</taxon>
        <taxon>Bacillales</taxon>
        <taxon>Bacillaceae</taxon>
        <taxon>Niallia</taxon>
    </lineage>
</organism>
<dbReference type="Pfam" id="PF13519">
    <property type="entry name" value="VWA_2"/>
    <property type="match status" value="1"/>
</dbReference>
<feature type="domain" description="VWFA" evidence="2">
    <location>
        <begin position="89"/>
        <end position="265"/>
    </location>
</feature>
<dbReference type="InterPro" id="IPR024163">
    <property type="entry name" value="Aerotolerance_reg_N"/>
</dbReference>
<keyword evidence="1" id="KW-0472">Membrane</keyword>
<dbReference type="SUPFAM" id="SSF53300">
    <property type="entry name" value="vWA-like"/>
    <property type="match status" value="1"/>
</dbReference>
<keyword evidence="1" id="KW-0812">Transmembrane</keyword>
<name>A0A7Y0PM19_9BACI</name>
<sequence length="591" mass="68258">MHLANPYYFLLLIFIVAFILFYFFRKKYTKQIIPSNLLWEEVLKEMRATSWFHKWQNNLLFWLQLLCLLLLMFALVGPYFSKETMKGEQIILLFDTSASMAAEGKDFNRLEDSKNEAVEMVQGIQQNQTVTILEVNDRPKIILHGESDRNKISRAIKDIELSYTHEDWQSATELTASLAKEGKSAIHIFSDGLEEEKMNNLDSFYVEVHNQEQGQEENLSILSFGVSKKDKKVAGIAMVENQTDSLQKVPLLVESEKIVLFQQEVELQPQERKIVAINDLPEKSYYNAKIDVGDNYLVDNRQTAVFNKQATTMYTDKEMNPFLIKGFEAIGLRVIQMENKEEFLNKKDSIFLLSGSTLPKNIEAPFVFFFVDGKKAEVQTAVEASEDELLLHVDMKDVFIASAMNQTIEGVKPIVKGGDLPLIQKGMVHNQPAILIHFDLKDSDWPLHPSFPIFLYNMYQWLSSQSNYIGDFQPLESRTIHLTNQAADWDIYNESDQLVGSFSMEGDGFQAPKLPGVYQLTNDSDLMYFSVNLDDREKMIASQKSFILNEDQLKENEITKTQSDWLWYLLCMLAFLILCIEWEVYRRANRV</sequence>
<reference evidence="3 4" key="1">
    <citation type="submission" date="2020-04" db="EMBL/GenBank/DDBJ databases">
        <title>Bacillus sp. UniB3 isolated from commercial digestive syrup.</title>
        <authorList>
            <person name="Thorat V."/>
            <person name="Kirdat K."/>
            <person name="Tiwarekar B."/>
            <person name="Yadav A."/>
        </authorList>
    </citation>
    <scope>NUCLEOTIDE SEQUENCE [LARGE SCALE GENOMIC DNA]</scope>
    <source>
        <strain evidence="3 4">UniB3</strain>
    </source>
</reference>
<dbReference type="Proteomes" id="UP000588491">
    <property type="component" value="Unassembled WGS sequence"/>
</dbReference>
<keyword evidence="1" id="KW-1133">Transmembrane helix</keyword>